<protein>
    <submittedName>
        <fullName evidence="1">Nodulation protein NodH</fullName>
    </submittedName>
</protein>
<dbReference type="KEGG" id="cact:HZ995_05855"/>
<gene>
    <name evidence="1" type="ORF">HZ995_05855</name>
</gene>
<dbReference type="Gene3D" id="3.40.50.300">
    <property type="entry name" value="P-loop containing nucleotide triphosphate hydrolases"/>
    <property type="match status" value="1"/>
</dbReference>
<dbReference type="InterPro" id="IPR027417">
    <property type="entry name" value="P-loop_NTPase"/>
</dbReference>
<dbReference type="SUPFAM" id="SSF52540">
    <property type="entry name" value="P-loop containing nucleoside triphosphate hydrolases"/>
    <property type="match status" value="1"/>
</dbReference>
<dbReference type="EMBL" id="CP060010">
    <property type="protein sequence ID" value="QTN37030.1"/>
    <property type="molecule type" value="Genomic_DNA"/>
</dbReference>
<evidence type="ECO:0000313" key="1">
    <source>
        <dbReference type="EMBL" id="QTN37030.1"/>
    </source>
</evidence>
<name>A0A975I8K1_9RHOB</name>
<organism evidence="1 2">
    <name type="scientific">Cognatishimia activa</name>
    <dbReference type="NCBI Taxonomy" id="1715691"/>
    <lineage>
        <taxon>Bacteria</taxon>
        <taxon>Pseudomonadati</taxon>
        <taxon>Pseudomonadota</taxon>
        <taxon>Alphaproteobacteria</taxon>
        <taxon>Rhodobacterales</taxon>
        <taxon>Paracoccaceae</taxon>
        <taxon>Cognatishimia</taxon>
    </lineage>
</organism>
<dbReference type="Proteomes" id="UP000665026">
    <property type="component" value="Chromosome"/>
</dbReference>
<dbReference type="AlphaFoldDB" id="A0A975I8K1"/>
<proteinExistence type="predicted"/>
<dbReference type="RefSeq" id="WP_209357725.1">
    <property type="nucleotide sequence ID" value="NZ_CP060010.1"/>
</dbReference>
<evidence type="ECO:0000313" key="2">
    <source>
        <dbReference type="Proteomes" id="UP000665026"/>
    </source>
</evidence>
<reference evidence="1" key="1">
    <citation type="submission" date="2020-07" db="EMBL/GenBank/DDBJ databases">
        <title>Genome sequences of bacteria associated with the marine, planktonic diatom Thalassiosira profunda strain ECT2AJA-044.</title>
        <authorList>
            <person name="Gargas C.B."/>
            <person name="Roberts W.R."/>
            <person name="Alverson A.J."/>
        </authorList>
    </citation>
    <scope>NUCLEOTIDE SEQUENCE</scope>
    <source>
        <strain evidence="1">ECT2AJA-044</strain>
    </source>
</reference>
<accession>A0A975I8K1</accession>
<sequence length="473" mass="53518">MSDRFDYFVVFAEMRTGSNFLEANLNAFEGFKCYGEAFNPHFIAYPNYTEVLGIDQATRDADPQVLLKAVREDPEHLAGFRFFNDHDPRVLDEILNDPRCAKIILTRNPLDSFVSWKIAQATGQWKLTDVRKRRDSQISFDGQEFADHVARLQAFQVKLMNGLQKTGQTAFYVAYEDLQDLDVMNGLATFLGSDARLENLDSKLKRQNPSPISEKVSNIHDVSAALAALDRFNLNRTPNFEPRRGAAVPSYVATKGAGLLFMPMQGGPTTAVTDWMAKIAGGADRLLSNLNQRQLRDWKARHLPHRSFTVLRHPVARAHEVFCTRILSDGPGSYHKIRRTLRNRFELPIPEAMEGANYSKDDHRKAFQAFLTWLQANLNGQTAIRQDGHWVSQASVLEGFGGFQAPDHILREEDLVNSLPRLASEVGAGPHGFVERHASLPFDLADIYDADIEKRAQVTYARDYEAFGFKSWR</sequence>